<organism evidence="7 8">
    <name type="scientific">Cupriavidus phytorum</name>
    <dbReference type="NCBI Taxonomy" id="3024399"/>
    <lineage>
        <taxon>Bacteria</taxon>
        <taxon>Pseudomonadati</taxon>
        <taxon>Pseudomonadota</taxon>
        <taxon>Betaproteobacteria</taxon>
        <taxon>Burkholderiales</taxon>
        <taxon>Burkholderiaceae</taxon>
        <taxon>Cupriavidus</taxon>
    </lineage>
</organism>
<dbReference type="InterPro" id="IPR029058">
    <property type="entry name" value="AB_hydrolase_fold"/>
</dbReference>
<name>A0A2W7NXS6_9BURK</name>
<gene>
    <name evidence="7" type="ORF">C7416_105366</name>
</gene>
<sequence length="609" mass="66401">MPGAGSNSDGRETKLIMATGKGAAASTQEGKSQPPKFTPGPFDPATWLEWSRQWQGTEGNGHAAASGMMAGIPGLDSLAGVKIAPGQLADIQQRYMKDFAALWQALAEGKPDGTGPLHDRRFAGDAWRNNVPYRYAAAFYLLNARALTELADAVEADAKTRQRIRFAISQWVDAMSPANFLATNPEAQRLLIESGGESLRAGVRNMMEDLTRGKISQTDETAFEVGRNVAVTEGAVVYENEYFQLLQYKPLTAKVHARPLLMVPPCINKYYILDLQPESSLVRHTVEQGHTVFLVSWRNPDASMASRTWDDYIEHAAIRAIEVARDISGEDQINVLGFCVGGTIISTALAVLAARGEHPAASLTLLTTLLDFADTGILDVFVDEGHVKLREATLGGGAGAPCALLRGLELANTFSFLRPNDLVWNYVVDNYLKGNTPVPFDLLFWNGDATNLPGPWYCWYLRHTYLQNELKVPGKLTVCDAPVDLGSIDVPTYLYGSREDHIVPWTAAYASIALLKNKLRFVLGASGHIAGVINPPAKKKRSHWTNDALPASPQQWLAGATEHPGSWWPDWSAWLASHAGAKRAAPAEYGNARYPAIEPAPGRYVKAKA</sequence>
<evidence type="ECO:0000313" key="8">
    <source>
        <dbReference type="Proteomes" id="UP000249638"/>
    </source>
</evidence>
<evidence type="ECO:0000256" key="5">
    <source>
        <dbReference type="SAM" id="MobiDB-lite"/>
    </source>
</evidence>
<comment type="caution">
    <text evidence="7">The sequence shown here is derived from an EMBL/GenBank/DDBJ whole genome shotgun (WGS) entry which is preliminary data.</text>
</comment>
<evidence type="ECO:0000313" key="7">
    <source>
        <dbReference type="EMBL" id="PZX28131.1"/>
    </source>
</evidence>
<feature type="region of interest" description="Disordered" evidence="5">
    <location>
        <begin position="1"/>
        <end position="39"/>
    </location>
</feature>
<evidence type="ECO:0000256" key="3">
    <source>
        <dbReference type="ARBA" id="ARBA00022679"/>
    </source>
</evidence>
<dbReference type="GO" id="GO:0042619">
    <property type="term" value="P:poly-hydroxybutyrate biosynthetic process"/>
    <property type="evidence" value="ECO:0007669"/>
    <property type="project" value="InterPro"/>
</dbReference>
<evidence type="ECO:0000259" key="6">
    <source>
        <dbReference type="Pfam" id="PF07167"/>
    </source>
</evidence>
<dbReference type="AlphaFoldDB" id="A0A2W7NXS6"/>
<evidence type="ECO:0000256" key="4">
    <source>
        <dbReference type="ARBA" id="ARBA00023315"/>
    </source>
</evidence>
<keyword evidence="8" id="KW-1185">Reference proteome</keyword>
<comment type="subcellular location">
    <subcellularLocation>
        <location evidence="1">Cytoplasm</location>
    </subcellularLocation>
</comment>
<dbReference type="NCBIfam" id="TIGR01838">
    <property type="entry name" value="PHA_synth_I"/>
    <property type="match status" value="1"/>
</dbReference>
<evidence type="ECO:0000256" key="2">
    <source>
        <dbReference type="ARBA" id="ARBA00022490"/>
    </source>
</evidence>
<dbReference type="Gene3D" id="3.40.50.1820">
    <property type="entry name" value="alpha/beta hydrolase"/>
    <property type="match status" value="1"/>
</dbReference>
<dbReference type="GO" id="GO:0016746">
    <property type="term" value="F:acyltransferase activity"/>
    <property type="evidence" value="ECO:0007669"/>
    <property type="project" value="UniProtKB-KW"/>
</dbReference>
<keyword evidence="3" id="KW-0808">Transferase</keyword>
<keyword evidence="4" id="KW-0012">Acyltransferase</keyword>
<dbReference type="SUPFAM" id="SSF53474">
    <property type="entry name" value="alpha/beta-Hydrolases"/>
    <property type="match status" value="1"/>
</dbReference>
<dbReference type="InterPro" id="IPR051321">
    <property type="entry name" value="PHA/PHB_synthase"/>
</dbReference>
<reference evidence="7" key="1">
    <citation type="submission" date="2018-06" db="EMBL/GenBank/DDBJ databases">
        <title>Genomic Encyclopedia of Type Strains, Phase IV (KMG-V): Genome sequencing to study the core and pangenomes of soil and plant-associated prokaryotes.</title>
        <authorList>
            <person name="Whitman W."/>
        </authorList>
    </citation>
    <scope>NUCLEOTIDE SEQUENCE [LARGE SCALE GENOMIC DNA]</scope>
    <source>
        <strain evidence="7">MLR2-44</strain>
    </source>
</reference>
<dbReference type="InterPro" id="IPR010963">
    <property type="entry name" value="PHA_synth_I"/>
</dbReference>
<proteinExistence type="predicted"/>
<dbReference type="EMBL" id="QKZN01000005">
    <property type="protein sequence ID" value="PZX28131.1"/>
    <property type="molecule type" value="Genomic_DNA"/>
</dbReference>
<dbReference type="PANTHER" id="PTHR36837">
    <property type="entry name" value="POLY(3-HYDROXYALKANOATE) POLYMERASE SUBUNIT PHAC"/>
    <property type="match status" value="1"/>
</dbReference>
<evidence type="ECO:0000256" key="1">
    <source>
        <dbReference type="ARBA" id="ARBA00004496"/>
    </source>
</evidence>
<accession>A0A2W7NXS6</accession>
<dbReference type="InterPro" id="IPR010941">
    <property type="entry name" value="PhaC_N"/>
</dbReference>
<protein>
    <submittedName>
        <fullName evidence="7">Polyhydroxyalkanoate synthase</fullName>
    </submittedName>
</protein>
<keyword evidence="2" id="KW-0963">Cytoplasm</keyword>
<dbReference type="PANTHER" id="PTHR36837:SF5">
    <property type="entry name" value="POLY-3-HYDROXYBUTYRATE SYNTHASE"/>
    <property type="match status" value="1"/>
</dbReference>
<feature type="domain" description="Poly-beta-hydroxybutyrate polymerase N-terminal" evidence="6">
    <location>
        <begin position="119"/>
        <end position="284"/>
    </location>
</feature>
<dbReference type="Pfam" id="PF07167">
    <property type="entry name" value="PhaC_N"/>
    <property type="match status" value="1"/>
</dbReference>
<dbReference type="Proteomes" id="UP000249638">
    <property type="component" value="Unassembled WGS sequence"/>
</dbReference>
<dbReference type="GO" id="GO:0005737">
    <property type="term" value="C:cytoplasm"/>
    <property type="evidence" value="ECO:0007669"/>
    <property type="project" value="UniProtKB-SubCell"/>
</dbReference>